<dbReference type="Proteomes" id="UP000052268">
    <property type="component" value="Unassembled WGS sequence"/>
</dbReference>
<evidence type="ECO:0000313" key="8">
    <source>
        <dbReference type="Proteomes" id="UP000052268"/>
    </source>
</evidence>
<dbReference type="OrthoDB" id="9787732at2"/>
<sequence>MKAAAAIRRPRARKERILVTPEGISLPVTVAGRGARLGALILDLIFIAVLMVCSTLALAQIAGGVGQFMREAEGKGASAQALQFLMIVWVVIMFLFRNAYFLYFELGPRGATPGKRLTGIRIAARDGGRLTAEMVIARNLLRDIELFLPIPLIMMAGADSGMAWLAAAGWFGIFMLFPLFNRDRLRAGDVIAGSWVLERPRQKLEATMTAVQTPPGEAGSLPTQKYRFEEAELAVYGEFELQSLERVLREDRGESIETVYQTIATKIGRSDGWGDERRFLSEYYTQLRARLEAGMRMGRRKADKYSGQ</sequence>
<organism evidence="7 8">
    <name type="scientific">Novosphingobium barchaimii LL02</name>
    <dbReference type="NCBI Taxonomy" id="1114963"/>
    <lineage>
        <taxon>Bacteria</taxon>
        <taxon>Pseudomonadati</taxon>
        <taxon>Pseudomonadota</taxon>
        <taxon>Alphaproteobacteria</taxon>
        <taxon>Sphingomonadales</taxon>
        <taxon>Sphingomonadaceae</taxon>
        <taxon>Novosphingobium</taxon>
    </lineage>
</organism>
<comment type="caution">
    <text evidence="7">The sequence shown here is derived from an EMBL/GenBank/DDBJ whole genome shotgun (WGS) entry which is preliminary data.</text>
</comment>
<reference evidence="7 8" key="1">
    <citation type="journal article" date="2015" name="G3 (Bethesda)">
        <title>Insights into Ongoing Evolution of the Hexachlorocyclohexane Catabolic Pathway from Comparative Genomics of Ten Sphingomonadaceae Strains.</title>
        <authorList>
            <person name="Pearce S.L."/>
            <person name="Oakeshott J.G."/>
            <person name="Pandey G."/>
        </authorList>
    </citation>
    <scope>NUCLEOTIDE SEQUENCE [LARGE SCALE GENOMIC DNA]</scope>
    <source>
        <strain evidence="7 8">LL02</strain>
    </source>
</reference>
<keyword evidence="8" id="KW-1185">Reference proteome</keyword>
<keyword evidence="3 5" id="KW-1133">Transmembrane helix</keyword>
<dbReference type="PANTHER" id="PTHR38480">
    <property type="entry name" value="SLR0254 PROTEIN"/>
    <property type="match status" value="1"/>
</dbReference>
<gene>
    <name evidence="7" type="ORF">V474_24010</name>
</gene>
<protein>
    <submittedName>
        <fullName evidence="7">RDD family protein</fullName>
    </submittedName>
</protein>
<keyword evidence="4 5" id="KW-0472">Membrane</keyword>
<dbReference type="PANTHER" id="PTHR38480:SF1">
    <property type="entry name" value="SLR0254 PROTEIN"/>
    <property type="match status" value="1"/>
</dbReference>
<dbReference type="RefSeq" id="WP_059152701.1">
    <property type="nucleotide sequence ID" value="NZ_KQ130456.1"/>
</dbReference>
<dbReference type="InterPro" id="IPR010432">
    <property type="entry name" value="RDD"/>
</dbReference>
<feature type="transmembrane region" description="Helical" evidence="5">
    <location>
        <begin position="37"/>
        <end position="61"/>
    </location>
</feature>
<accession>A0A0J7XKV0</accession>
<evidence type="ECO:0000313" key="7">
    <source>
        <dbReference type="EMBL" id="KMS52621.1"/>
    </source>
</evidence>
<comment type="subcellular location">
    <subcellularLocation>
        <location evidence="1">Membrane</location>
        <topology evidence="1">Multi-pass membrane protein</topology>
    </subcellularLocation>
</comment>
<evidence type="ECO:0000259" key="6">
    <source>
        <dbReference type="Pfam" id="PF06271"/>
    </source>
</evidence>
<name>A0A0J7XKV0_9SPHN</name>
<proteinExistence type="predicted"/>
<evidence type="ECO:0000256" key="3">
    <source>
        <dbReference type="ARBA" id="ARBA00022989"/>
    </source>
</evidence>
<dbReference type="Pfam" id="PF06271">
    <property type="entry name" value="RDD"/>
    <property type="match status" value="1"/>
</dbReference>
<feature type="transmembrane region" description="Helical" evidence="5">
    <location>
        <begin position="82"/>
        <end position="103"/>
    </location>
</feature>
<evidence type="ECO:0000256" key="1">
    <source>
        <dbReference type="ARBA" id="ARBA00004141"/>
    </source>
</evidence>
<keyword evidence="2 5" id="KW-0812">Transmembrane</keyword>
<dbReference type="PATRIC" id="fig|1114963.3.peg.3656"/>
<dbReference type="EMBL" id="JACU01000008">
    <property type="protein sequence ID" value="KMS52621.1"/>
    <property type="molecule type" value="Genomic_DNA"/>
</dbReference>
<evidence type="ECO:0000256" key="4">
    <source>
        <dbReference type="ARBA" id="ARBA00023136"/>
    </source>
</evidence>
<dbReference type="GO" id="GO:0016020">
    <property type="term" value="C:membrane"/>
    <property type="evidence" value="ECO:0007669"/>
    <property type="project" value="UniProtKB-SubCell"/>
</dbReference>
<dbReference type="AlphaFoldDB" id="A0A0J7XKV0"/>
<feature type="domain" description="RDD" evidence="6">
    <location>
        <begin position="30"/>
        <end position="193"/>
    </location>
</feature>
<evidence type="ECO:0000256" key="2">
    <source>
        <dbReference type="ARBA" id="ARBA00022692"/>
    </source>
</evidence>
<evidence type="ECO:0000256" key="5">
    <source>
        <dbReference type="SAM" id="Phobius"/>
    </source>
</evidence>